<evidence type="ECO:0000313" key="1">
    <source>
        <dbReference type="EMBL" id="CCI11248.1"/>
    </source>
</evidence>
<comment type="caution">
    <text evidence="1">The sequence shown here is derived from an EMBL/GenBank/DDBJ whole genome shotgun (WGS) entry which is preliminary data.</text>
</comment>
<reference evidence="1 2" key="1">
    <citation type="submission" date="2012-05" db="EMBL/GenBank/DDBJ databases">
        <title>Recombination and specialization in a pathogen metapopulation.</title>
        <authorList>
            <person name="Gardiner A."/>
            <person name="Kemen E."/>
            <person name="Schultz-Larsen T."/>
            <person name="MacLean D."/>
            <person name="Van Oosterhout C."/>
            <person name="Jones J.D.G."/>
        </authorList>
    </citation>
    <scope>NUCLEOTIDE SEQUENCE [LARGE SCALE GENOMIC DNA]</scope>
    <source>
        <strain evidence="1 2">Ac Nc2</strain>
    </source>
</reference>
<protein>
    <submittedName>
        <fullName evidence="1">Uncharacterized protein</fullName>
    </submittedName>
</protein>
<proteinExistence type="predicted"/>
<dbReference type="InParanoid" id="A0A024FVQ2"/>
<sequence length="193" mass="22094">MDVLDDSCDNHSKLDACHQLLPHIGNPGCKLINMSSCVILYQTRPEFKTVTKRMTRKGCELSSTCIACLILATAISNERSRIHHVLQFFHVWIQWTFKPLHIVKRHTATDKRKAACMDNFSSTFVVAIKKMDVDIVRSSLNVIQRYTLIVTNHCTKGIRKFIISTDLTMVPSFFSFSQTSHFRTPLPYQSSGW</sequence>
<keyword evidence="2" id="KW-1185">Reference proteome</keyword>
<accession>A0A024FVQ2</accession>
<name>A0A024FVQ2_9STRA</name>
<gene>
    <name evidence="1" type="ORF">BN9_126340</name>
</gene>
<evidence type="ECO:0000313" key="2">
    <source>
        <dbReference type="Proteomes" id="UP000053237"/>
    </source>
</evidence>
<dbReference type="Proteomes" id="UP000053237">
    <property type="component" value="Unassembled WGS sequence"/>
</dbReference>
<organism evidence="1 2">
    <name type="scientific">Albugo candida</name>
    <dbReference type="NCBI Taxonomy" id="65357"/>
    <lineage>
        <taxon>Eukaryota</taxon>
        <taxon>Sar</taxon>
        <taxon>Stramenopiles</taxon>
        <taxon>Oomycota</taxon>
        <taxon>Peronosporomycetes</taxon>
        <taxon>Albuginales</taxon>
        <taxon>Albuginaceae</taxon>
        <taxon>Albugo</taxon>
    </lineage>
</organism>
<dbReference type="AlphaFoldDB" id="A0A024FVQ2"/>
<dbReference type="EMBL" id="CAIX01000884">
    <property type="protein sequence ID" value="CCI11248.1"/>
    <property type="molecule type" value="Genomic_DNA"/>
</dbReference>